<dbReference type="EMBL" id="JQZW01000012">
    <property type="protein sequence ID" value="KGN97547.1"/>
    <property type="molecule type" value="Genomic_DNA"/>
</dbReference>
<evidence type="ECO:0000256" key="11">
    <source>
        <dbReference type="ARBA" id="ARBA00023014"/>
    </source>
</evidence>
<dbReference type="SUPFAM" id="SSF102114">
    <property type="entry name" value="Radical SAM enzymes"/>
    <property type="match status" value="1"/>
</dbReference>
<organism evidence="16 17">
    <name type="scientific">Porphyromonas gingivicanis</name>
    <dbReference type="NCBI Taxonomy" id="266762"/>
    <lineage>
        <taxon>Bacteria</taxon>
        <taxon>Pseudomonadati</taxon>
        <taxon>Bacteroidota</taxon>
        <taxon>Bacteroidia</taxon>
        <taxon>Bacteroidales</taxon>
        <taxon>Porphyromonadaceae</taxon>
        <taxon>Porphyromonas</taxon>
    </lineage>
</organism>
<dbReference type="RefSeq" id="WP_036884565.1">
    <property type="nucleotide sequence ID" value="NZ_JQZW01000012.1"/>
</dbReference>
<name>A0A0A2G503_9PORP</name>
<comment type="catalytic activity">
    <reaction evidence="12 13">
        <text>(4R,5S)-dethiobiotin + (sulfur carrier)-SH + 2 reduced [2Fe-2S]-[ferredoxin] + 2 S-adenosyl-L-methionine = (sulfur carrier)-H + biotin + 2 5'-deoxyadenosine + 2 L-methionine + 2 oxidized [2Fe-2S]-[ferredoxin]</text>
        <dbReference type="Rhea" id="RHEA:22060"/>
        <dbReference type="Rhea" id="RHEA-COMP:10000"/>
        <dbReference type="Rhea" id="RHEA-COMP:10001"/>
        <dbReference type="Rhea" id="RHEA-COMP:14737"/>
        <dbReference type="Rhea" id="RHEA-COMP:14739"/>
        <dbReference type="ChEBI" id="CHEBI:17319"/>
        <dbReference type="ChEBI" id="CHEBI:29917"/>
        <dbReference type="ChEBI" id="CHEBI:33737"/>
        <dbReference type="ChEBI" id="CHEBI:33738"/>
        <dbReference type="ChEBI" id="CHEBI:57586"/>
        <dbReference type="ChEBI" id="CHEBI:57844"/>
        <dbReference type="ChEBI" id="CHEBI:59789"/>
        <dbReference type="ChEBI" id="CHEBI:64428"/>
        <dbReference type="ChEBI" id="CHEBI:149473"/>
        <dbReference type="EC" id="2.8.1.6"/>
    </reaction>
</comment>
<comment type="cofactor">
    <cofactor evidence="13 14">
        <name>[4Fe-4S] cluster</name>
        <dbReference type="ChEBI" id="CHEBI:49883"/>
    </cofactor>
    <text evidence="13 14">Binds 1 [4Fe-4S] cluster. The cluster is coordinated with 3 cysteines and an exchangeable S-adenosyl-L-methionine.</text>
</comment>
<evidence type="ECO:0000256" key="12">
    <source>
        <dbReference type="ARBA" id="ARBA00051157"/>
    </source>
</evidence>
<dbReference type="EC" id="2.8.1.6" evidence="3 13"/>
<dbReference type="PROSITE" id="PS51918">
    <property type="entry name" value="RADICAL_SAM"/>
    <property type="match status" value="1"/>
</dbReference>
<feature type="binding site" evidence="13 14">
    <location>
        <position position="197"/>
    </location>
    <ligand>
        <name>[2Fe-2S] cluster</name>
        <dbReference type="ChEBI" id="CHEBI:190135"/>
    </ligand>
</feature>
<dbReference type="GO" id="GO:0009102">
    <property type="term" value="P:biotin biosynthetic process"/>
    <property type="evidence" value="ECO:0007669"/>
    <property type="project" value="UniProtKB-UniRule"/>
</dbReference>
<dbReference type="InterPro" id="IPR007197">
    <property type="entry name" value="rSAM"/>
</dbReference>
<keyword evidence="9 13" id="KW-0093">Biotin biosynthesis</keyword>
<comment type="subunit">
    <text evidence="13">Homodimer.</text>
</comment>
<evidence type="ECO:0000256" key="6">
    <source>
        <dbReference type="ARBA" id="ARBA00022691"/>
    </source>
</evidence>
<feature type="binding site" evidence="13 14">
    <location>
        <position position="137"/>
    </location>
    <ligand>
        <name>[2Fe-2S] cluster</name>
        <dbReference type="ChEBI" id="CHEBI:190135"/>
    </ligand>
</feature>
<comment type="cofactor">
    <cofactor evidence="13">
        <name>[2Fe-2S] cluster</name>
        <dbReference type="ChEBI" id="CHEBI:190135"/>
    </cofactor>
    <text evidence="13">Binds 1 [2Fe-2S] cluster. The cluster is coordinated with 3 cysteines and 1 arginine.</text>
</comment>
<dbReference type="HAMAP" id="MF_01694">
    <property type="entry name" value="BioB"/>
    <property type="match status" value="1"/>
</dbReference>
<feature type="binding site" evidence="13 14">
    <location>
        <position position="267"/>
    </location>
    <ligand>
        <name>[2Fe-2S] cluster</name>
        <dbReference type="ChEBI" id="CHEBI:190135"/>
    </ligand>
</feature>
<evidence type="ECO:0000313" key="17">
    <source>
        <dbReference type="Proteomes" id="UP000030134"/>
    </source>
</evidence>
<gene>
    <name evidence="13" type="primary">bioB</name>
    <name evidence="16" type="ORF">HQ36_06575</name>
</gene>
<evidence type="ECO:0000256" key="7">
    <source>
        <dbReference type="ARBA" id="ARBA00022714"/>
    </source>
</evidence>
<feature type="binding site" evidence="13 14">
    <location>
        <position position="61"/>
    </location>
    <ligand>
        <name>[4Fe-4S] cluster</name>
        <dbReference type="ChEBI" id="CHEBI:49883"/>
        <note>4Fe-4S-S-AdoMet</note>
    </ligand>
</feature>
<keyword evidence="4 13" id="KW-0004">4Fe-4S</keyword>
<dbReference type="InterPro" id="IPR024177">
    <property type="entry name" value="Biotin_synthase"/>
</dbReference>
<keyword evidence="17" id="KW-1185">Reference proteome</keyword>
<evidence type="ECO:0000313" key="16">
    <source>
        <dbReference type="EMBL" id="KGN97547.1"/>
    </source>
</evidence>
<evidence type="ECO:0000256" key="2">
    <source>
        <dbReference type="ARBA" id="ARBA00010765"/>
    </source>
</evidence>
<dbReference type="SMART" id="SM00729">
    <property type="entry name" value="Elp3"/>
    <property type="match status" value="1"/>
</dbReference>
<dbReference type="InterPro" id="IPR006638">
    <property type="entry name" value="Elp3/MiaA/NifB-like_rSAM"/>
</dbReference>
<feature type="binding site" evidence="13 14">
    <location>
        <position position="105"/>
    </location>
    <ligand>
        <name>[2Fe-2S] cluster</name>
        <dbReference type="ChEBI" id="CHEBI:190135"/>
    </ligand>
</feature>
<evidence type="ECO:0000256" key="9">
    <source>
        <dbReference type="ARBA" id="ARBA00022756"/>
    </source>
</evidence>
<dbReference type="GO" id="GO:0004076">
    <property type="term" value="F:biotin synthase activity"/>
    <property type="evidence" value="ECO:0007669"/>
    <property type="project" value="UniProtKB-UniRule"/>
</dbReference>
<proteinExistence type="inferred from homology"/>
<feature type="binding site" evidence="13 14">
    <location>
        <position position="68"/>
    </location>
    <ligand>
        <name>[4Fe-4S] cluster</name>
        <dbReference type="ChEBI" id="CHEBI:49883"/>
        <note>4Fe-4S-S-AdoMet</note>
    </ligand>
</feature>
<sequence length="330" mass="36829">MMQEIVEKIINGYALSKEEVIALWKNTPPEELYEMAHRITQQTMGKGFDTCSIINVKSGNCPEDCKWCAQSRHYTTGTEVYPLLDTATCVAQANYNRAQGIKRFSLVASGRSLSTREIKSLAETYKAIRSESDVRCCASLGLLDEERLRILYEAGVSTYHCNMETAPNFFSKLCTTHTQEDKLETIKAARRVGMRVCSGGIIGMGESMEDRIDFALFLRDIGVYSIPINVLQPIAGTPLAKVAPLSAEEYLTTVALFRFINPKAYLRFSGGRIQIPISVVRKAMYIGINSAITGDMLTTIGARAEEDMQLIKEMGYSNEMETTWETEDSI</sequence>
<comment type="pathway">
    <text evidence="1 13">Cofactor biosynthesis; biotin biosynthesis; biotin from 7,8-diaminononanoate: step 2/2.</text>
</comment>
<accession>A0A0A2G503</accession>
<keyword evidence="6 13" id="KW-0949">S-adenosyl-L-methionine</keyword>
<evidence type="ECO:0000259" key="15">
    <source>
        <dbReference type="PROSITE" id="PS51918"/>
    </source>
</evidence>
<dbReference type="GO" id="GO:0051539">
    <property type="term" value="F:4 iron, 4 sulfur cluster binding"/>
    <property type="evidence" value="ECO:0007669"/>
    <property type="project" value="UniProtKB-KW"/>
</dbReference>
<dbReference type="Pfam" id="PF06968">
    <property type="entry name" value="BATS"/>
    <property type="match status" value="1"/>
</dbReference>
<comment type="function">
    <text evidence="13">Catalyzes the conversion of dethiobiotin (DTB) to biotin by the insertion of a sulfur atom into dethiobiotin via a radical-based mechanism.</text>
</comment>
<keyword evidence="7 13" id="KW-0001">2Fe-2S</keyword>
<dbReference type="AlphaFoldDB" id="A0A0A2G503"/>
<feature type="domain" description="Radical SAM core" evidence="15">
    <location>
        <begin position="43"/>
        <end position="272"/>
    </location>
</feature>
<dbReference type="UniPathway" id="UPA00078">
    <property type="reaction ID" value="UER00162"/>
</dbReference>
<evidence type="ECO:0000256" key="14">
    <source>
        <dbReference type="PIRSR" id="PIRSR001619-1"/>
    </source>
</evidence>
<dbReference type="Proteomes" id="UP000030134">
    <property type="component" value="Unassembled WGS sequence"/>
</dbReference>
<dbReference type="GO" id="GO:0005506">
    <property type="term" value="F:iron ion binding"/>
    <property type="evidence" value="ECO:0007669"/>
    <property type="project" value="UniProtKB-UniRule"/>
</dbReference>
<evidence type="ECO:0000256" key="8">
    <source>
        <dbReference type="ARBA" id="ARBA00022723"/>
    </source>
</evidence>
<dbReference type="NCBIfam" id="TIGR00433">
    <property type="entry name" value="bioB"/>
    <property type="match status" value="1"/>
</dbReference>
<feature type="binding site" evidence="13 14">
    <location>
        <position position="65"/>
    </location>
    <ligand>
        <name>[4Fe-4S] cluster</name>
        <dbReference type="ChEBI" id="CHEBI:49883"/>
        <note>4Fe-4S-S-AdoMet</note>
    </ligand>
</feature>
<comment type="cofactor">
    <cofactor evidence="14">
        <name>[2Fe-2S] cluster</name>
        <dbReference type="ChEBI" id="CHEBI:190135"/>
    </cofactor>
    <text evidence="14">Binds 1 [2Fe-2S] cluster. The cluster is coordinated with 3 cysteines and 1 arginine.</text>
</comment>
<dbReference type="Gene3D" id="3.20.20.70">
    <property type="entry name" value="Aldolase class I"/>
    <property type="match status" value="1"/>
</dbReference>
<keyword evidence="8 13" id="KW-0479">Metal-binding</keyword>
<dbReference type="InterPro" id="IPR058240">
    <property type="entry name" value="rSAM_sf"/>
</dbReference>
<dbReference type="eggNOG" id="COG0502">
    <property type="taxonomic scope" value="Bacteria"/>
</dbReference>
<keyword evidence="10 13" id="KW-0408">Iron</keyword>
<dbReference type="PANTHER" id="PTHR22976:SF2">
    <property type="entry name" value="BIOTIN SYNTHASE, MITOCHONDRIAL"/>
    <property type="match status" value="1"/>
</dbReference>
<evidence type="ECO:0000256" key="5">
    <source>
        <dbReference type="ARBA" id="ARBA00022679"/>
    </source>
</evidence>
<dbReference type="SMART" id="SM00876">
    <property type="entry name" value="BATS"/>
    <property type="match status" value="1"/>
</dbReference>
<dbReference type="PANTHER" id="PTHR22976">
    <property type="entry name" value="BIOTIN SYNTHASE"/>
    <property type="match status" value="1"/>
</dbReference>
<evidence type="ECO:0000256" key="1">
    <source>
        <dbReference type="ARBA" id="ARBA00004942"/>
    </source>
</evidence>
<dbReference type="CDD" id="cd01335">
    <property type="entry name" value="Radical_SAM"/>
    <property type="match status" value="1"/>
</dbReference>
<dbReference type="SFLD" id="SFLDG01278">
    <property type="entry name" value="biotin_synthase_like"/>
    <property type="match status" value="1"/>
</dbReference>
<evidence type="ECO:0000256" key="3">
    <source>
        <dbReference type="ARBA" id="ARBA00012236"/>
    </source>
</evidence>
<comment type="caution">
    <text evidence="16">The sequence shown here is derived from an EMBL/GenBank/DDBJ whole genome shotgun (WGS) entry which is preliminary data.</text>
</comment>
<keyword evidence="11 13" id="KW-0411">Iron-sulfur</keyword>
<reference evidence="16 17" key="1">
    <citation type="submission" date="2014-08" db="EMBL/GenBank/DDBJ databases">
        <title>Porphyromonas gingivicanis strain:COT-022_OH1391 Genome sequencing.</title>
        <authorList>
            <person name="Wallis C."/>
            <person name="Deusch O."/>
            <person name="O'Flynn C."/>
            <person name="Davis I."/>
            <person name="Jospin G."/>
            <person name="Darling A.E."/>
            <person name="Coil D.A."/>
            <person name="Alexiev A."/>
            <person name="Horsfall A."/>
            <person name="Kirkwood N."/>
            <person name="Harris S."/>
            <person name="Eisen J.A."/>
        </authorList>
    </citation>
    <scope>NUCLEOTIDE SEQUENCE [LARGE SCALE GENOMIC DNA]</scope>
    <source>
        <strain evidence="17">COT-022 OH1391</strain>
    </source>
</reference>
<protein>
    <recommendedName>
        <fullName evidence="3 13">Biotin synthase</fullName>
        <ecNumber evidence="3 13">2.8.1.6</ecNumber>
    </recommendedName>
</protein>
<keyword evidence="5 13" id="KW-0808">Transferase</keyword>
<dbReference type="InterPro" id="IPR002684">
    <property type="entry name" value="Biotin_synth/BioAB"/>
</dbReference>
<evidence type="ECO:0000256" key="13">
    <source>
        <dbReference type="HAMAP-Rule" id="MF_01694"/>
    </source>
</evidence>
<dbReference type="SFLD" id="SFLDS00029">
    <property type="entry name" value="Radical_SAM"/>
    <property type="match status" value="1"/>
</dbReference>
<evidence type="ECO:0000256" key="10">
    <source>
        <dbReference type="ARBA" id="ARBA00023004"/>
    </source>
</evidence>
<dbReference type="Pfam" id="PF04055">
    <property type="entry name" value="Radical_SAM"/>
    <property type="match status" value="1"/>
</dbReference>
<dbReference type="PIRSF" id="PIRSF001619">
    <property type="entry name" value="Biotin_synth"/>
    <property type="match status" value="1"/>
</dbReference>
<comment type="similarity">
    <text evidence="2 13">Belongs to the radical SAM superfamily. Biotin synthase family.</text>
</comment>
<dbReference type="InterPro" id="IPR013785">
    <property type="entry name" value="Aldolase_TIM"/>
</dbReference>
<dbReference type="GO" id="GO:0051537">
    <property type="term" value="F:2 iron, 2 sulfur cluster binding"/>
    <property type="evidence" value="ECO:0007669"/>
    <property type="project" value="UniProtKB-KW"/>
</dbReference>
<evidence type="ECO:0000256" key="4">
    <source>
        <dbReference type="ARBA" id="ARBA00022485"/>
    </source>
</evidence>
<dbReference type="InterPro" id="IPR010722">
    <property type="entry name" value="BATS_dom"/>
</dbReference>
<dbReference type="SFLD" id="SFLDG01060">
    <property type="entry name" value="BATS_domain_containing"/>
    <property type="match status" value="1"/>
</dbReference>
<dbReference type="STRING" id="266762.HQ36_06575"/>